<keyword evidence="9 12" id="KW-1133">Transmembrane helix</keyword>
<evidence type="ECO:0000256" key="6">
    <source>
        <dbReference type="ARBA" id="ARBA00022679"/>
    </source>
</evidence>
<evidence type="ECO:0000256" key="2">
    <source>
        <dbReference type="ARBA" id="ARBA00004687"/>
    </source>
</evidence>
<dbReference type="VEuPathDB" id="VectorBase:FBgn0039518"/>
<keyword evidence="8 12" id="KW-0256">Endoplasmic reticulum</keyword>
<comment type="subcellular location">
    <subcellularLocation>
        <location evidence="1 12">Endoplasmic reticulum membrane</location>
        <topology evidence="1 12">Multi-pass membrane protein</topology>
    </subcellularLocation>
</comment>
<accession>Q5BHX2</accession>
<dbReference type="EC" id="2.-.-.-" evidence="12"/>
<comment type="pathway">
    <text evidence="2 12">Glycolipid biosynthesis; glycosylphosphatidylinositol-anchor biosynthesis.</text>
</comment>
<evidence type="ECO:0000256" key="10">
    <source>
        <dbReference type="ARBA" id="ARBA00023136"/>
    </source>
</evidence>
<dbReference type="InterPro" id="IPR002591">
    <property type="entry name" value="Phosphodiest/P_Trfase"/>
</dbReference>
<organism evidence="15">
    <name type="scientific">Drosophila melanogaster</name>
    <name type="common">Fruit fly</name>
    <dbReference type="NCBI Taxonomy" id="7227"/>
    <lineage>
        <taxon>Eukaryota</taxon>
        <taxon>Metazoa</taxon>
        <taxon>Ecdysozoa</taxon>
        <taxon>Arthropoda</taxon>
        <taxon>Hexapoda</taxon>
        <taxon>Insecta</taxon>
        <taxon>Pterygota</taxon>
        <taxon>Neoptera</taxon>
        <taxon>Endopterygota</taxon>
        <taxon>Diptera</taxon>
        <taxon>Brachycera</taxon>
        <taxon>Muscomorpha</taxon>
        <taxon>Ephydroidea</taxon>
        <taxon>Drosophilidae</taxon>
        <taxon>Drosophila</taxon>
        <taxon>Sophophora</taxon>
    </lineage>
</organism>
<protein>
    <recommendedName>
        <fullName evidence="4 12">GPI ethanolamine phosphate transferase 1</fullName>
        <ecNumber evidence="12">2.-.-.-</ecNumber>
    </recommendedName>
</protein>
<keyword evidence="13" id="KW-0175">Coiled coil</keyword>
<evidence type="ECO:0000256" key="5">
    <source>
        <dbReference type="ARBA" id="ARBA00022502"/>
    </source>
</evidence>
<sequence>MWKLQALVVHILLMGAILNTYFQHTLLPNLVPQKTMRELGLEPPADRLVVFVTDGLRAATFLANNGSDVPDLKDIYRQQGRIGISRTCAPTMTRPGHIAIFAGFHEDPAASLMHLCYNPGDFDTVFNRSRNMIGWAHSYIVGYFVKLSHGGAPLRFDSYMERDLPEKLTCDKWAFDKVENFLRNVDNVREWRNYKPAVFFVYLADMDIAAHRFKPLSKKFFAKLQYTQRGIRNTYELFERVFNDSRTAYLMTSDHGMNNEGAHGSGSPLEVETPLFMWGAGVKRDEIDAEANFPEKPNISQVDQTQLAPLMSSLIGLPPPKNNLALMPVGYLNVSDEYQAVALHLNVLQLLSQAEILIGRHEKAIFYKWLPKFKELHIGVIDQYAAQFDILKSEGNLTDAMEFCKEYGKLAKKCLAYYNQYYQTPLIVANSMSYMIWFYCLLLQLTRLSKKETKEIEDAKDEHTSLQNLKGFYRYGYMILLYFYVSFFLAGHWISSFLFKPTTARLFYAHFSLYIAGSLVLLKIFIPSMIFICALYAMVPFVRKNARSILISIFMISNAMGLYQYYFIRNRGSWRKIRMFLDQILLTHAVNFMLLLGICLAKIFLANTTMERPGQKRARTTRSNLAAAETEP</sequence>
<keyword evidence="6 12" id="KW-0808">Transferase</keyword>
<evidence type="ECO:0000256" key="4">
    <source>
        <dbReference type="ARBA" id="ARBA00020831"/>
    </source>
</evidence>
<feature type="coiled-coil region" evidence="13">
    <location>
        <begin position="442"/>
        <end position="469"/>
    </location>
</feature>
<keyword evidence="5 12" id="KW-0337">GPI-anchor biosynthesis</keyword>
<comment type="caution">
    <text evidence="12">Lacks conserved residue(s) required for the propagation of feature annotation.</text>
</comment>
<evidence type="ECO:0000313" key="15">
    <source>
        <dbReference type="EMBL" id="AAX33600.1"/>
    </source>
</evidence>
<keyword evidence="7 12" id="KW-0812">Transmembrane</keyword>
<feature type="transmembrane region" description="Helical" evidence="12">
    <location>
        <begin position="475"/>
        <end position="494"/>
    </location>
</feature>
<gene>
    <name evidence="16" type="ORF">CG13978</name>
</gene>
<dbReference type="OrthoDB" id="2748310at2759"/>
<proteinExistence type="evidence at transcript level"/>
<comment type="function">
    <text evidence="12">Ethanolamine phosphate transferase involved in glycosylphosphatidylinositol-anchor biosynthesis. Transfers ethanolamine phosphate to the first alpha-1,4-linked mannose of the glycosylphosphatidylinositol precursor of GPI-anchor.</text>
</comment>
<dbReference type="InterPro" id="IPR017850">
    <property type="entry name" value="Alkaline_phosphatase_core_sf"/>
</dbReference>
<feature type="domain" description="GPI ethanolamine phosphate transferase 1 C-terminal" evidence="14">
    <location>
        <begin position="451"/>
        <end position="573"/>
    </location>
</feature>
<dbReference type="InterPro" id="IPR037671">
    <property type="entry name" value="PIGN_N"/>
</dbReference>
<dbReference type="CDD" id="cd16020">
    <property type="entry name" value="GPI_EPT_1"/>
    <property type="match status" value="1"/>
</dbReference>
<evidence type="ECO:0000256" key="7">
    <source>
        <dbReference type="ARBA" id="ARBA00022692"/>
    </source>
</evidence>
<dbReference type="Gene3D" id="3.40.720.10">
    <property type="entry name" value="Alkaline Phosphatase, subunit A"/>
    <property type="match status" value="1"/>
</dbReference>
<keyword evidence="10 12" id="KW-0472">Membrane</keyword>
<evidence type="ECO:0000256" key="12">
    <source>
        <dbReference type="RuleBase" id="RU367138"/>
    </source>
</evidence>
<dbReference type="Pfam" id="PF01663">
    <property type="entry name" value="Phosphodiest"/>
    <property type="match status" value="1"/>
</dbReference>
<feature type="transmembrane region" description="Helical" evidence="12">
    <location>
        <begin position="514"/>
        <end position="537"/>
    </location>
</feature>
<evidence type="ECO:0000256" key="1">
    <source>
        <dbReference type="ARBA" id="ARBA00004477"/>
    </source>
</evidence>
<feature type="transmembrane region" description="Helical" evidence="12">
    <location>
        <begin position="421"/>
        <end position="442"/>
    </location>
</feature>
<evidence type="ECO:0000259" key="14">
    <source>
        <dbReference type="Pfam" id="PF04987"/>
    </source>
</evidence>
<dbReference type="GO" id="GO:0005789">
    <property type="term" value="C:endoplasmic reticulum membrane"/>
    <property type="evidence" value="ECO:0007669"/>
    <property type="project" value="UniProtKB-SubCell"/>
</dbReference>
<dbReference type="GO" id="GO:0051377">
    <property type="term" value="F:mannose-ethanolamine phosphotransferase activity"/>
    <property type="evidence" value="ECO:0007669"/>
    <property type="project" value="UniProtKB-UniRule"/>
</dbReference>
<dbReference type="AlphaFoldDB" id="Q5BHX2"/>
<dbReference type="FunFam" id="3.40.720.10:FF:000132">
    <property type="entry name" value="AT28040p"/>
    <property type="match status" value="1"/>
</dbReference>
<dbReference type="FlyBase" id="FBgn0039518">
    <property type="gene designation" value="CG13978"/>
</dbReference>
<dbReference type="PANTHER" id="PTHR12250:SF0">
    <property type="entry name" value="GPI ETHANOLAMINE PHOSPHATE TRANSFERASE 1"/>
    <property type="match status" value="1"/>
</dbReference>
<dbReference type="ExpressionAtlas" id="Q5BHX2">
    <property type="expression patterns" value="baseline and differential"/>
</dbReference>
<feature type="transmembrane region" description="Helical" evidence="12">
    <location>
        <begin position="588"/>
        <end position="607"/>
    </location>
</feature>
<name>Q5BHX2_DROME</name>
<comment type="similarity">
    <text evidence="3 12">Belongs to the PIGG/PIGN/PIGO family. PIGN subfamily.</text>
</comment>
<evidence type="ECO:0000313" key="16">
    <source>
        <dbReference type="FlyBase" id="FBgn0039518"/>
    </source>
</evidence>
<dbReference type="EMBL" id="BT021452">
    <property type="protein sequence ID" value="AAX33600.1"/>
    <property type="molecule type" value="mRNA"/>
</dbReference>
<dbReference type="SUPFAM" id="SSF53649">
    <property type="entry name" value="Alkaline phosphatase-like"/>
    <property type="match status" value="1"/>
</dbReference>
<evidence type="ECO:0000256" key="9">
    <source>
        <dbReference type="ARBA" id="ARBA00022989"/>
    </source>
</evidence>
<reference evidence="15" key="1">
    <citation type="submission" date="2005-03" db="EMBL/GenBank/DDBJ databases">
        <authorList>
            <person name="Stapleton M."/>
            <person name="Carlson J."/>
            <person name="Chavez C."/>
            <person name="Frise E."/>
            <person name="George R."/>
            <person name="Pacleb J."/>
            <person name="Park S."/>
            <person name="Wan K."/>
            <person name="Yu C."/>
            <person name="Rubin G.M."/>
            <person name="Celniker S."/>
        </authorList>
    </citation>
    <scope>NUCLEOTIDE SEQUENCE</scope>
</reference>
<evidence type="ECO:0000256" key="11">
    <source>
        <dbReference type="ARBA" id="ARBA00023180"/>
    </source>
</evidence>
<dbReference type="GO" id="GO:0006506">
    <property type="term" value="P:GPI anchor biosynthetic process"/>
    <property type="evidence" value="ECO:0007669"/>
    <property type="project" value="UniProtKB-UniPathway"/>
</dbReference>
<evidence type="ECO:0000256" key="8">
    <source>
        <dbReference type="ARBA" id="ARBA00022824"/>
    </source>
</evidence>
<dbReference type="Pfam" id="PF04987">
    <property type="entry name" value="PigN"/>
    <property type="match status" value="1"/>
</dbReference>
<dbReference type="InterPro" id="IPR007070">
    <property type="entry name" value="GPI_EtnP_transferase_1"/>
</dbReference>
<dbReference type="UniPathway" id="UPA00196"/>
<feature type="transmembrane region" description="Helical" evidence="12">
    <location>
        <begin position="549"/>
        <end position="568"/>
    </location>
</feature>
<evidence type="ECO:0000256" key="13">
    <source>
        <dbReference type="SAM" id="Coils"/>
    </source>
</evidence>
<dbReference type="PANTHER" id="PTHR12250">
    <property type="entry name" value="PHOSPHATIDYLINOSITOL GLYCAN, CLASS N"/>
    <property type="match status" value="1"/>
</dbReference>
<dbReference type="InterPro" id="IPR017852">
    <property type="entry name" value="GPI_EtnP_transferase_1_C"/>
</dbReference>
<dbReference type="AGR" id="FB:FBgn0039518"/>
<keyword evidence="11" id="KW-0325">Glycoprotein</keyword>
<evidence type="ECO:0000256" key="3">
    <source>
        <dbReference type="ARBA" id="ARBA00008400"/>
    </source>
</evidence>